<feature type="compositionally biased region" description="Polar residues" evidence="1">
    <location>
        <begin position="289"/>
        <end position="308"/>
    </location>
</feature>
<evidence type="ECO:0000313" key="3">
    <source>
        <dbReference type="Proteomes" id="UP001500418"/>
    </source>
</evidence>
<feature type="region of interest" description="Disordered" evidence="1">
    <location>
        <begin position="277"/>
        <end position="331"/>
    </location>
</feature>
<comment type="caution">
    <text evidence="2">The sequence shown here is derived from an EMBL/GenBank/DDBJ whole genome shotgun (WGS) entry which is preliminary data.</text>
</comment>
<keyword evidence="3" id="KW-1185">Reference proteome</keyword>
<sequence length="331" mass="38106">MRLRLSAFHRWSYLERLGATNGIRAERVLAQSSWLESRQDSIKRLAIVSGQSRETLLHAIPQLGQEPGPFLTDHPDFSVNAPCRLRVARRTGSYSHFSRVSVWSSRFHDQVCLRHKIWTGRSAENYMQQVDVTDLPDVLQAQRRHYRLLRKHGHVVPSACFEHCSDLWDAVVRRGYRPSDRRRRLGILGISHPEIWDPRRYIAVYPEVVAATALYASPHRRKLARSEDSGYLHFRTEFIRQLPQERILRRSSKPWFLKELGDTALRIEDAIAAYATSRDARTPPRQPEPWTSQPTPGTPGQQTLLPHSNETEQHAAPQEAPEEPPKKASTS</sequence>
<proteinExistence type="predicted"/>
<evidence type="ECO:0000256" key="1">
    <source>
        <dbReference type="SAM" id="MobiDB-lite"/>
    </source>
</evidence>
<dbReference type="EMBL" id="BAAAID010000106">
    <property type="protein sequence ID" value="GAA0957743.1"/>
    <property type="molecule type" value="Genomic_DNA"/>
</dbReference>
<accession>A0ABP4C061</accession>
<dbReference type="Proteomes" id="UP001500418">
    <property type="component" value="Unassembled WGS sequence"/>
</dbReference>
<protein>
    <submittedName>
        <fullName evidence="2">Uncharacterized protein</fullName>
    </submittedName>
</protein>
<organism evidence="2 3">
    <name type="scientific">Streptomyces rhizosphaericus</name>
    <dbReference type="NCBI Taxonomy" id="114699"/>
    <lineage>
        <taxon>Bacteria</taxon>
        <taxon>Bacillati</taxon>
        <taxon>Actinomycetota</taxon>
        <taxon>Actinomycetes</taxon>
        <taxon>Kitasatosporales</taxon>
        <taxon>Streptomycetaceae</taxon>
        <taxon>Streptomyces</taxon>
        <taxon>Streptomyces violaceusniger group</taxon>
    </lineage>
</organism>
<reference evidence="3" key="1">
    <citation type="journal article" date="2019" name="Int. J. Syst. Evol. Microbiol.">
        <title>The Global Catalogue of Microorganisms (GCM) 10K type strain sequencing project: providing services to taxonomists for standard genome sequencing and annotation.</title>
        <authorList>
            <consortium name="The Broad Institute Genomics Platform"/>
            <consortium name="The Broad Institute Genome Sequencing Center for Infectious Disease"/>
            <person name="Wu L."/>
            <person name="Ma J."/>
        </authorList>
    </citation>
    <scope>NUCLEOTIDE SEQUENCE [LARGE SCALE GENOMIC DNA]</scope>
    <source>
        <strain evidence="3">JCM 11444</strain>
    </source>
</reference>
<gene>
    <name evidence="2" type="ORF">GCM10009575_088710</name>
</gene>
<evidence type="ECO:0000313" key="2">
    <source>
        <dbReference type="EMBL" id="GAA0957743.1"/>
    </source>
</evidence>
<name>A0ABP4C061_9ACTN</name>